<dbReference type="GO" id="GO:0005886">
    <property type="term" value="C:plasma membrane"/>
    <property type="evidence" value="ECO:0007669"/>
    <property type="project" value="UniProtKB-SubCell"/>
</dbReference>
<evidence type="ECO:0000313" key="9">
    <source>
        <dbReference type="Proteomes" id="UP000198943"/>
    </source>
</evidence>
<dbReference type="RefSeq" id="WP_093729487.1">
    <property type="nucleotide sequence ID" value="NZ_FMYW01000003.1"/>
</dbReference>
<feature type="transmembrane region" description="Helical" evidence="7">
    <location>
        <begin position="167"/>
        <end position="191"/>
    </location>
</feature>
<evidence type="ECO:0000313" key="8">
    <source>
        <dbReference type="EMBL" id="SDC15786.1"/>
    </source>
</evidence>
<reference evidence="9" key="1">
    <citation type="submission" date="2016-10" db="EMBL/GenBank/DDBJ databases">
        <authorList>
            <person name="Varghese N."/>
            <person name="Submissions S."/>
        </authorList>
    </citation>
    <scope>NUCLEOTIDE SEQUENCE [LARGE SCALE GENOMIC DNA]</scope>
    <source>
        <strain evidence="9">DSM 11005</strain>
    </source>
</reference>
<evidence type="ECO:0000256" key="4">
    <source>
        <dbReference type="ARBA" id="ARBA00022692"/>
    </source>
</evidence>
<dbReference type="PANTHER" id="PTHR43549">
    <property type="entry name" value="MULTIDRUG RESISTANCE PROTEIN YPNP-RELATED"/>
    <property type="match status" value="1"/>
</dbReference>
<proteinExistence type="predicted"/>
<feature type="transmembrane region" description="Helical" evidence="7">
    <location>
        <begin position="197"/>
        <end position="219"/>
    </location>
</feature>
<protein>
    <submittedName>
        <fullName evidence="8">Putative efflux protein, MATE family</fullName>
    </submittedName>
</protein>
<dbReference type="Pfam" id="PF01554">
    <property type="entry name" value="MatE"/>
    <property type="match status" value="2"/>
</dbReference>
<dbReference type="GO" id="GO:0042910">
    <property type="term" value="F:xenobiotic transmembrane transporter activity"/>
    <property type="evidence" value="ECO:0007669"/>
    <property type="project" value="InterPro"/>
</dbReference>
<dbReference type="AlphaFoldDB" id="A0A1G6JD05"/>
<evidence type="ECO:0000256" key="7">
    <source>
        <dbReference type="SAM" id="Phobius"/>
    </source>
</evidence>
<name>A0A1G6JD05_9FIRM</name>
<comment type="subcellular location">
    <subcellularLocation>
        <location evidence="1">Cell membrane</location>
        <topology evidence="1">Multi-pass membrane protein</topology>
    </subcellularLocation>
</comment>
<dbReference type="PANTHER" id="PTHR43549:SF2">
    <property type="entry name" value="MULTIDRUG RESISTANCE PROTEIN NORM-RELATED"/>
    <property type="match status" value="1"/>
</dbReference>
<dbReference type="InterPro" id="IPR002528">
    <property type="entry name" value="MATE_fam"/>
</dbReference>
<evidence type="ECO:0000256" key="6">
    <source>
        <dbReference type="ARBA" id="ARBA00023136"/>
    </source>
</evidence>
<feature type="transmembrane region" description="Helical" evidence="7">
    <location>
        <begin position="320"/>
        <end position="340"/>
    </location>
</feature>
<keyword evidence="9" id="KW-1185">Reference proteome</keyword>
<dbReference type="EMBL" id="FMYW01000003">
    <property type="protein sequence ID" value="SDC15786.1"/>
    <property type="molecule type" value="Genomic_DNA"/>
</dbReference>
<sequence length="584" mass="63713">MDTDNVKYKRTGFVLNKKYIHFMIPAMLSAVGVSLSEFADSMIVSHLLSSDAFAIINLATPVVFAVSLIYTVTGVGGSLLFAEYLGQKDKKQADQYFTASTVLSLLLGILLFALLAVFHAVLGGLFGCPEELMTQFNAYTRVLCFFVPVGILLMHVTYFLPVVGKPFLSMGLVVSANVLNIILDVVFIRGFGMGCEGAALATLVSYIVVVVAMIFIWRFGRISLTLCRVQKTQQIVKDTVKKGLPSGSVQAGYLITTVFCNHFMNQAFGLNGVVAMSLFAQLDSVISIALTGIVDNNASFAAMLKGEGDYYGIRSLTKRVTFTIVLVCSVLSIGFAAFYHNVAAVFNIHDPHVLELIGELIRIYVLYYPLRCVLLVLRDIYNTLDRSLYATALGVLDKVISIPVVGGVLFLWFGGYGLIASFPVSMILILGLIAVINRRIVKKSNGRYSPVLLLDEEYQMKTLCSYSAASLQNVAENGQWISEKLAGASLDPQIAGKLCLAVEEMGIYIIDWCGADTAVDFLVSTNGSDYILTCRSSGDPFCPIRIGDSELSLNELLLVRLFKIKYEYIFGLNSVSLTIGAPKT</sequence>
<dbReference type="GO" id="GO:0015297">
    <property type="term" value="F:antiporter activity"/>
    <property type="evidence" value="ECO:0007669"/>
    <property type="project" value="InterPro"/>
</dbReference>
<gene>
    <name evidence="8" type="ORF">SAMN04487864_10332</name>
</gene>
<feature type="transmembrane region" description="Helical" evidence="7">
    <location>
        <begin position="20"/>
        <end position="38"/>
    </location>
</feature>
<feature type="transmembrane region" description="Helical" evidence="7">
    <location>
        <begin position="389"/>
        <end position="412"/>
    </location>
</feature>
<feature type="transmembrane region" description="Helical" evidence="7">
    <location>
        <begin position="138"/>
        <end position="160"/>
    </location>
</feature>
<evidence type="ECO:0000256" key="1">
    <source>
        <dbReference type="ARBA" id="ARBA00004651"/>
    </source>
</evidence>
<keyword evidence="3" id="KW-1003">Cell membrane</keyword>
<feature type="transmembrane region" description="Helical" evidence="7">
    <location>
        <begin position="418"/>
        <end position="437"/>
    </location>
</feature>
<keyword evidence="4 7" id="KW-0812">Transmembrane</keyword>
<feature type="transmembrane region" description="Helical" evidence="7">
    <location>
        <begin position="58"/>
        <end position="81"/>
    </location>
</feature>
<evidence type="ECO:0000256" key="2">
    <source>
        <dbReference type="ARBA" id="ARBA00022448"/>
    </source>
</evidence>
<keyword evidence="2" id="KW-0813">Transport</keyword>
<accession>A0A1G6JD05</accession>
<dbReference type="OrthoDB" id="305360at2"/>
<evidence type="ECO:0000256" key="5">
    <source>
        <dbReference type="ARBA" id="ARBA00022989"/>
    </source>
</evidence>
<dbReference type="Proteomes" id="UP000198943">
    <property type="component" value="Unassembled WGS sequence"/>
</dbReference>
<organism evidence="8 9">
    <name type="scientific">Succiniclasticum ruminis</name>
    <dbReference type="NCBI Taxonomy" id="40841"/>
    <lineage>
        <taxon>Bacteria</taxon>
        <taxon>Bacillati</taxon>
        <taxon>Bacillota</taxon>
        <taxon>Negativicutes</taxon>
        <taxon>Acidaminococcales</taxon>
        <taxon>Acidaminococcaceae</taxon>
        <taxon>Succiniclasticum</taxon>
    </lineage>
</organism>
<keyword evidence="5 7" id="KW-1133">Transmembrane helix</keyword>
<keyword evidence="6 7" id="KW-0472">Membrane</keyword>
<dbReference type="InterPro" id="IPR052031">
    <property type="entry name" value="Membrane_Transporter-Flippase"/>
</dbReference>
<evidence type="ECO:0000256" key="3">
    <source>
        <dbReference type="ARBA" id="ARBA00022475"/>
    </source>
</evidence>
<feature type="transmembrane region" description="Helical" evidence="7">
    <location>
        <begin position="102"/>
        <end position="126"/>
    </location>
</feature>
<feature type="transmembrane region" description="Helical" evidence="7">
    <location>
        <begin position="360"/>
        <end position="377"/>
    </location>
</feature>